<feature type="transmembrane region" description="Helical" evidence="1">
    <location>
        <begin position="49"/>
        <end position="73"/>
    </location>
</feature>
<evidence type="ECO:0000256" key="1">
    <source>
        <dbReference type="SAM" id="Phobius"/>
    </source>
</evidence>
<keyword evidence="1" id="KW-0812">Transmembrane</keyword>
<dbReference type="OrthoDB" id="49686at2"/>
<dbReference type="SUPFAM" id="SSF46565">
    <property type="entry name" value="Chaperone J-domain"/>
    <property type="match status" value="1"/>
</dbReference>
<dbReference type="EMBL" id="DSZT01000052">
    <property type="protein sequence ID" value="HGU41617.1"/>
    <property type="molecule type" value="Genomic_DNA"/>
</dbReference>
<accession>A0A172T1N7</accession>
<reference evidence="2 5" key="1">
    <citation type="submission" date="2014-08" db="EMBL/GenBank/DDBJ databases">
        <title>Fervidobacterium pennivorans DYC genome.</title>
        <authorList>
            <person name="Wushke S."/>
        </authorList>
    </citation>
    <scope>NUCLEOTIDE SEQUENCE [LARGE SCALE GENOMIC DNA]</scope>
    <source>
        <strain evidence="2 5">DYC</strain>
    </source>
</reference>
<evidence type="ECO:0008006" key="6">
    <source>
        <dbReference type="Google" id="ProtNLM"/>
    </source>
</evidence>
<dbReference type="KEGG" id="fng:JM64_02060"/>
<dbReference type="EMBL" id="DTBH01000121">
    <property type="protein sequence ID" value="HGQ77347.1"/>
    <property type="molecule type" value="Genomic_DNA"/>
</dbReference>
<dbReference type="EMBL" id="CP011393">
    <property type="protein sequence ID" value="ANE40918.1"/>
    <property type="molecule type" value="Genomic_DNA"/>
</dbReference>
<dbReference type="AlphaFoldDB" id="A0A172T1N7"/>
<dbReference type="Proteomes" id="UP000077096">
    <property type="component" value="Chromosome"/>
</dbReference>
<reference evidence="3" key="2">
    <citation type="journal article" date="2020" name="mSystems">
        <title>Genome- and Community-Level Interaction Insights into Carbon Utilization and Element Cycling Functions of Hydrothermarchaeota in Hydrothermal Sediment.</title>
        <authorList>
            <person name="Zhou Z."/>
            <person name="Liu Y."/>
            <person name="Xu W."/>
            <person name="Pan J."/>
            <person name="Luo Z.H."/>
            <person name="Li M."/>
        </authorList>
    </citation>
    <scope>NUCLEOTIDE SEQUENCE [LARGE SCALE GENOMIC DNA]</scope>
    <source>
        <strain evidence="4">SpSt-604</strain>
        <strain evidence="3">SpSt-640</strain>
    </source>
</reference>
<evidence type="ECO:0000313" key="3">
    <source>
        <dbReference type="EMBL" id="HGQ77347.1"/>
    </source>
</evidence>
<keyword evidence="1" id="KW-1133">Transmembrane helix</keyword>
<feature type="transmembrane region" description="Helical" evidence="1">
    <location>
        <begin position="12"/>
        <end position="43"/>
    </location>
</feature>
<name>A0A172T1N7_FERPE</name>
<dbReference type="InterPro" id="IPR036869">
    <property type="entry name" value="J_dom_sf"/>
</dbReference>
<organism evidence="2 5">
    <name type="scientific">Fervidobacterium pennivorans</name>
    <dbReference type="NCBI Taxonomy" id="93466"/>
    <lineage>
        <taxon>Bacteria</taxon>
        <taxon>Thermotogati</taxon>
        <taxon>Thermotogota</taxon>
        <taxon>Thermotogae</taxon>
        <taxon>Thermotogales</taxon>
        <taxon>Fervidobacteriaceae</taxon>
        <taxon>Fervidobacterium</taxon>
    </lineage>
</organism>
<evidence type="ECO:0000313" key="5">
    <source>
        <dbReference type="Proteomes" id="UP000077096"/>
    </source>
</evidence>
<gene>
    <name evidence="4" type="ORF">ENT72_01645</name>
    <name evidence="3" type="ORF">ENU12_05480</name>
    <name evidence="2" type="ORF">JM64_02060</name>
</gene>
<evidence type="ECO:0000313" key="2">
    <source>
        <dbReference type="EMBL" id="ANE40918.1"/>
    </source>
</evidence>
<protein>
    <recommendedName>
        <fullName evidence="6">J domain-containing protein</fullName>
    </recommendedName>
</protein>
<sequence>MTNASGGKESKGCLSCLISFVVFLFLISVLASILEVLIPFGIFRVFPTLMRAFVVVVLIAFAFMTFIIISSLIKEKVRTQQRQQETAEQKETLIQSEGEHSREYQKTLVYSSETNTKVDKLDVQEAFRILGLQPGVSYTKVGERYYELVKKVNNMKISEEHRRLVLEELARAYEVLTEHYSKMS</sequence>
<proteinExistence type="predicted"/>
<evidence type="ECO:0000313" key="4">
    <source>
        <dbReference type="EMBL" id="HGU41617.1"/>
    </source>
</evidence>
<dbReference type="PATRIC" id="fig|93466.3.peg.463"/>
<keyword evidence="1" id="KW-0472">Membrane</keyword>